<dbReference type="PROSITE" id="PS51257">
    <property type="entry name" value="PROKAR_LIPOPROTEIN"/>
    <property type="match status" value="1"/>
</dbReference>
<evidence type="ECO:0000313" key="2">
    <source>
        <dbReference type="Proteomes" id="UP000324550"/>
    </source>
</evidence>
<reference evidence="1 2" key="1">
    <citation type="submission" date="2019-08" db="EMBL/GenBank/DDBJ databases">
        <title>Formosa sediminis sp. nov., isolated from marine sediment.</title>
        <authorList>
            <person name="Cao W.R."/>
        </authorList>
    </citation>
    <scope>NUCLEOTIDE SEQUENCE [LARGE SCALE GENOMIC DNA]</scope>
    <source>
        <strain evidence="1 2">1494</strain>
    </source>
</reference>
<keyword evidence="2" id="KW-1185">Reference proteome</keyword>
<dbReference type="PANTHER" id="PTHR45588">
    <property type="entry name" value="TPR DOMAIN-CONTAINING PROTEIN"/>
    <property type="match status" value="1"/>
</dbReference>
<gene>
    <name evidence="1" type="ORF">FVF61_07050</name>
</gene>
<dbReference type="OrthoDB" id="9778494at2"/>
<dbReference type="InterPro" id="IPR011990">
    <property type="entry name" value="TPR-like_helical_dom_sf"/>
</dbReference>
<evidence type="ECO:0000313" key="1">
    <source>
        <dbReference type="EMBL" id="TYA56032.1"/>
    </source>
</evidence>
<dbReference type="Gene3D" id="1.25.40.10">
    <property type="entry name" value="Tetratricopeptide repeat domain"/>
    <property type="match status" value="1"/>
</dbReference>
<name>A0A5D0GEF8_9FLAO</name>
<proteinExistence type="predicted"/>
<sequence length="512" mass="58731">MKNLVFILVFISIFSCKKKDVKTDQLGVVEFQVTGNEEAQIHFEKGLLLLHSFEYEDAREEFLKAQKSDSKMAMAYWGEAMTYNHTLWGEQEYDEGYSAIEKINNLDNITDVEKELVAAIKILYTPKTSKIERDEAYKEYMKSLYEKHPENQELAAFYAISLLGSVPEGRNDSIYGLGAEVAKKVLKDNPEHPGALHYLIHSYDDPYHAQLAIDAANSYSKVAPDASHALHMPSHIYVALGMWDEVINSNIDSYQASLNRMKRKGLDNDARGYHAFHWLEYGYLQNGLIEEANKMVLEMEQFTKETPSNRSKVHLVFLKGTYLVESNNWQSYIADINIDVSNLNLTVQSQYYFIEGYKAFVNGATSKLDSIIEKTAQNIEKETLLVENINDGFTVCSSLSRNTPTQTNIDESIVMLKQLQALRFWLDNNMVETERLLKESVAEEQKLSYSYGPPVIQKPTNELYAEWLMSQNRYSDAIDQYNLTLKRATNRRLATEGKQKAIQLNDKRVVLE</sequence>
<protein>
    <recommendedName>
        <fullName evidence="3">Tetratricopeptide repeat protein</fullName>
    </recommendedName>
</protein>
<dbReference type="SUPFAM" id="SSF48452">
    <property type="entry name" value="TPR-like"/>
    <property type="match status" value="1"/>
</dbReference>
<dbReference type="RefSeq" id="WP_148454770.1">
    <property type="nucleotide sequence ID" value="NZ_VSFC01000032.1"/>
</dbReference>
<dbReference type="EMBL" id="VSFC01000032">
    <property type="protein sequence ID" value="TYA56032.1"/>
    <property type="molecule type" value="Genomic_DNA"/>
</dbReference>
<dbReference type="AlphaFoldDB" id="A0A5D0GEF8"/>
<organism evidence="1 2">
    <name type="scientific">Formosa maritima</name>
    <dbReference type="NCBI Taxonomy" id="2592046"/>
    <lineage>
        <taxon>Bacteria</taxon>
        <taxon>Pseudomonadati</taxon>
        <taxon>Bacteroidota</taxon>
        <taxon>Flavobacteriia</taxon>
        <taxon>Flavobacteriales</taxon>
        <taxon>Flavobacteriaceae</taxon>
        <taxon>Formosa</taxon>
    </lineage>
</organism>
<accession>A0A5D0GEF8</accession>
<evidence type="ECO:0008006" key="3">
    <source>
        <dbReference type="Google" id="ProtNLM"/>
    </source>
</evidence>
<dbReference type="PANTHER" id="PTHR45588:SF1">
    <property type="entry name" value="WW DOMAIN-CONTAINING PROTEIN"/>
    <property type="match status" value="1"/>
</dbReference>
<comment type="caution">
    <text evidence="1">The sequence shown here is derived from an EMBL/GenBank/DDBJ whole genome shotgun (WGS) entry which is preliminary data.</text>
</comment>
<dbReference type="Proteomes" id="UP000324550">
    <property type="component" value="Unassembled WGS sequence"/>
</dbReference>